<dbReference type="PANTHER" id="PTHR20935">
    <property type="entry name" value="PHOSPHOGLYCERATE MUTASE-RELATED"/>
    <property type="match status" value="1"/>
</dbReference>
<comment type="caution">
    <text evidence="2">The sequence shown here is derived from an EMBL/GenBank/DDBJ whole genome shotgun (WGS) entry which is preliminary data.</text>
</comment>
<dbReference type="GO" id="GO:0005737">
    <property type="term" value="C:cytoplasm"/>
    <property type="evidence" value="ECO:0007669"/>
    <property type="project" value="InterPro"/>
</dbReference>
<dbReference type="NCBIfam" id="TIGR00249">
    <property type="entry name" value="sixA"/>
    <property type="match status" value="1"/>
</dbReference>
<dbReference type="InterPro" id="IPR013078">
    <property type="entry name" value="His_Pase_superF_clade-1"/>
</dbReference>
<sequence>MRHGQASNSASSDAQRQLTEQGFLEAKVMAKWAKEQKLCFDRVIVSPFIRAQQTAQAFIKELDQVVEMQTVSFITPEGQANEVHDYIDGICQLEKLSSVLIVSHMPLVSYLVAEMTFEHNAPIFPTAGIAHIDYDLQRMKGDLKSFTSPYDLC</sequence>
<protein>
    <submittedName>
        <fullName evidence="2">Phosphohistidine phosphatase SixA</fullName>
    </submittedName>
</protein>
<evidence type="ECO:0000313" key="2">
    <source>
        <dbReference type="EMBL" id="GHF81195.1"/>
    </source>
</evidence>
<evidence type="ECO:0000256" key="1">
    <source>
        <dbReference type="ARBA" id="ARBA00022801"/>
    </source>
</evidence>
<dbReference type="AlphaFoldDB" id="A0A919BDG9"/>
<organism evidence="2 3">
    <name type="scientific">Thalassotalea marina</name>
    <dbReference type="NCBI Taxonomy" id="1673741"/>
    <lineage>
        <taxon>Bacteria</taxon>
        <taxon>Pseudomonadati</taxon>
        <taxon>Pseudomonadota</taxon>
        <taxon>Gammaproteobacteria</taxon>
        <taxon>Alteromonadales</taxon>
        <taxon>Colwelliaceae</taxon>
        <taxon>Thalassotalea</taxon>
    </lineage>
</organism>
<proteinExistence type="predicted"/>
<gene>
    <name evidence="2" type="ORF">GCM10017161_05730</name>
</gene>
<dbReference type="GO" id="GO:0101006">
    <property type="term" value="F:protein histidine phosphatase activity"/>
    <property type="evidence" value="ECO:0007669"/>
    <property type="project" value="InterPro"/>
</dbReference>
<dbReference type="Proteomes" id="UP000623842">
    <property type="component" value="Unassembled WGS sequence"/>
</dbReference>
<dbReference type="SUPFAM" id="SSF53254">
    <property type="entry name" value="Phosphoglycerate mutase-like"/>
    <property type="match status" value="1"/>
</dbReference>
<name>A0A919BDG9_9GAMM</name>
<reference evidence="2" key="1">
    <citation type="journal article" date="2014" name="Int. J. Syst. Evol. Microbiol.">
        <title>Complete genome sequence of Corynebacterium casei LMG S-19264T (=DSM 44701T), isolated from a smear-ripened cheese.</title>
        <authorList>
            <consortium name="US DOE Joint Genome Institute (JGI-PGF)"/>
            <person name="Walter F."/>
            <person name="Albersmeier A."/>
            <person name="Kalinowski J."/>
            <person name="Ruckert C."/>
        </authorList>
    </citation>
    <scope>NUCLEOTIDE SEQUENCE</scope>
    <source>
        <strain evidence="2">KCTC 42731</strain>
    </source>
</reference>
<dbReference type="CDD" id="cd07067">
    <property type="entry name" value="HP_PGM_like"/>
    <property type="match status" value="1"/>
</dbReference>
<dbReference type="Pfam" id="PF00300">
    <property type="entry name" value="His_Phos_1"/>
    <property type="match status" value="1"/>
</dbReference>
<dbReference type="InterPro" id="IPR029033">
    <property type="entry name" value="His_PPase_superfam"/>
</dbReference>
<dbReference type="Gene3D" id="3.40.50.1240">
    <property type="entry name" value="Phosphoglycerate mutase-like"/>
    <property type="match status" value="1"/>
</dbReference>
<keyword evidence="1" id="KW-0378">Hydrolase</keyword>
<dbReference type="InterPro" id="IPR051021">
    <property type="entry name" value="Mito_Ser/Thr_phosphatase"/>
</dbReference>
<keyword evidence="3" id="KW-1185">Reference proteome</keyword>
<evidence type="ECO:0000313" key="3">
    <source>
        <dbReference type="Proteomes" id="UP000623842"/>
    </source>
</evidence>
<dbReference type="InterPro" id="IPR004449">
    <property type="entry name" value="SixA"/>
</dbReference>
<dbReference type="EMBL" id="BNCK01000001">
    <property type="protein sequence ID" value="GHF81195.1"/>
    <property type="molecule type" value="Genomic_DNA"/>
</dbReference>
<reference evidence="2" key="2">
    <citation type="submission" date="2020-09" db="EMBL/GenBank/DDBJ databases">
        <authorList>
            <person name="Sun Q."/>
            <person name="Kim S."/>
        </authorList>
    </citation>
    <scope>NUCLEOTIDE SEQUENCE</scope>
    <source>
        <strain evidence="2">KCTC 42731</strain>
    </source>
</reference>
<accession>A0A919BDG9</accession>